<accession>A0A2I0VUL2</accession>
<proteinExistence type="predicted"/>
<feature type="domain" description="Beta-ketoacyl synthase-like N-terminal" evidence="3">
    <location>
        <begin position="64"/>
        <end position="225"/>
    </location>
</feature>
<evidence type="ECO:0000256" key="1">
    <source>
        <dbReference type="ARBA" id="ARBA00013191"/>
    </source>
</evidence>
<dbReference type="Pfam" id="PF00109">
    <property type="entry name" value="ketoacyl-synt"/>
    <property type="match status" value="1"/>
</dbReference>
<dbReference type="GO" id="GO:0005739">
    <property type="term" value="C:mitochondrion"/>
    <property type="evidence" value="ECO:0007669"/>
    <property type="project" value="TreeGrafter"/>
</dbReference>
<dbReference type="EMBL" id="KZ503221">
    <property type="protein sequence ID" value="PKU67112.1"/>
    <property type="molecule type" value="Genomic_DNA"/>
</dbReference>
<dbReference type="InterPro" id="IPR000794">
    <property type="entry name" value="Beta-ketoacyl_synthase"/>
</dbReference>
<reference evidence="4 5" key="2">
    <citation type="journal article" date="2017" name="Nature">
        <title>The Apostasia genome and the evolution of orchids.</title>
        <authorList>
            <person name="Zhang G.Q."/>
            <person name="Liu K.W."/>
            <person name="Li Z."/>
            <person name="Lohaus R."/>
            <person name="Hsiao Y.Y."/>
            <person name="Niu S.C."/>
            <person name="Wang J.Y."/>
            <person name="Lin Y.C."/>
            <person name="Xu Q."/>
            <person name="Chen L.J."/>
            <person name="Yoshida K."/>
            <person name="Fujiwara S."/>
            <person name="Wang Z.W."/>
            <person name="Zhang Y.Q."/>
            <person name="Mitsuda N."/>
            <person name="Wang M."/>
            <person name="Liu G.H."/>
            <person name="Pecoraro L."/>
            <person name="Huang H.X."/>
            <person name="Xiao X.J."/>
            <person name="Lin M."/>
            <person name="Wu X.Y."/>
            <person name="Wu W.L."/>
            <person name="Chen Y.Y."/>
            <person name="Chang S.B."/>
            <person name="Sakamoto S."/>
            <person name="Ohme-Takagi M."/>
            <person name="Yagi M."/>
            <person name="Zeng S.J."/>
            <person name="Shen C.Y."/>
            <person name="Yeh C.M."/>
            <person name="Luo Y.B."/>
            <person name="Tsai W.C."/>
            <person name="Van de Peer Y."/>
            <person name="Liu Z.J."/>
        </authorList>
    </citation>
    <scope>NUCLEOTIDE SEQUENCE [LARGE SCALE GENOMIC DNA]</scope>
    <source>
        <tissue evidence="4">The whole plant</tissue>
    </source>
</reference>
<keyword evidence="5" id="KW-1185">Reference proteome</keyword>
<sequence length="249" mass="27235">MIGSKEIALKGSGNAPSSTWGGFLIKKLSRRSTFSSSSTKLQRITVMNGSPTVSAPKREKDPKKRIVISGMGLVSVFGNDVDGFYDKLLRGTNGVGMIDRFNTSELAVKFAGQIHEFLSEGYVDQKSDRRLDDCWRYCLVAGNKALESANLGPQQLINVSSKWTDREWSSGGSRSGRLHNLLHQDGENDQKEDIISCAHSLSPVLITNMGSALLAIDNGLMGPAIQYLLHVLQPIVLLSPPLIHKKGRR</sequence>
<dbReference type="STRING" id="906689.A0A2I0VUL2"/>
<dbReference type="PANTHER" id="PTHR11712:SF330">
    <property type="entry name" value="BETA-KETOACYL-[ACYL-CARRIER-PROTEIN] SYNTHASE I"/>
    <property type="match status" value="1"/>
</dbReference>
<evidence type="ECO:0000313" key="5">
    <source>
        <dbReference type="Proteomes" id="UP000233837"/>
    </source>
</evidence>
<dbReference type="AlphaFoldDB" id="A0A2I0VUL2"/>
<dbReference type="GO" id="GO:0006633">
    <property type="term" value="P:fatty acid biosynthetic process"/>
    <property type="evidence" value="ECO:0007669"/>
    <property type="project" value="TreeGrafter"/>
</dbReference>
<evidence type="ECO:0000259" key="3">
    <source>
        <dbReference type="Pfam" id="PF00109"/>
    </source>
</evidence>
<dbReference type="InterPro" id="IPR016039">
    <property type="entry name" value="Thiolase-like"/>
</dbReference>
<reference evidence="4 5" key="1">
    <citation type="journal article" date="2016" name="Sci. Rep.">
        <title>The Dendrobium catenatum Lindl. genome sequence provides insights into polysaccharide synthase, floral development and adaptive evolution.</title>
        <authorList>
            <person name="Zhang G.Q."/>
            <person name="Xu Q."/>
            <person name="Bian C."/>
            <person name="Tsai W.C."/>
            <person name="Yeh C.M."/>
            <person name="Liu K.W."/>
            <person name="Yoshida K."/>
            <person name="Zhang L.S."/>
            <person name="Chang S.B."/>
            <person name="Chen F."/>
            <person name="Shi Y."/>
            <person name="Su Y.Y."/>
            <person name="Zhang Y.Q."/>
            <person name="Chen L.J."/>
            <person name="Yin Y."/>
            <person name="Lin M."/>
            <person name="Huang H."/>
            <person name="Deng H."/>
            <person name="Wang Z.W."/>
            <person name="Zhu S.L."/>
            <person name="Zhao X."/>
            <person name="Deng C."/>
            <person name="Niu S.C."/>
            <person name="Huang J."/>
            <person name="Wang M."/>
            <person name="Liu G.H."/>
            <person name="Yang H.J."/>
            <person name="Xiao X.J."/>
            <person name="Hsiao Y.Y."/>
            <person name="Wu W.L."/>
            <person name="Chen Y.Y."/>
            <person name="Mitsuda N."/>
            <person name="Ohme-Takagi M."/>
            <person name="Luo Y.B."/>
            <person name="Van de Peer Y."/>
            <person name="Liu Z.J."/>
        </authorList>
    </citation>
    <scope>NUCLEOTIDE SEQUENCE [LARGE SCALE GENOMIC DNA]</scope>
    <source>
        <tissue evidence="4">The whole plant</tissue>
    </source>
</reference>
<dbReference type="EC" id="2.3.1.41" evidence="1"/>
<organism evidence="4 5">
    <name type="scientific">Dendrobium catenatum</name>
    <dbReference type="NCBI Taxonomy" id="906689"/>
    <lineage>
        <taxon>Eukaryota</taxon>
        <taxon>Viridiplantae</taxon>
        <taxon>Streptophyta</taxon>
        <taxon>Embryophyta</taxon>
        <taxon>Tracheophyta</taxon>
        <taxon>Spermatophyta</taxon>
        <taxon>Magnoliopsida</taxon>
        <taxon>Liliopsida</taxon>
        <taxon>Asparagales</taxon>
        <taxon>Orchidaceae</taxon>
        <taxon>Epidendroideae</taxon>
        <taxon>Malaxideae</taxon>
        <taxon>Dendrobiinae</taxon>
        <taxon>Dendrobium</taxon>
    </lineage>
</organism>
<dbReference type="PANTHER" id="PTHR11712">
    <property type="entry name" value="POLYKETIDE SYNTHASE-RELATED"/>
    <property type="match status" value="1"/>
</dbReference>
<dbReference type="GO" id="GO:0004315">
    <property type="term" value="F:3-oxoacyl-[acyl-carrier-protein] synthase activity"/>
    <property type="evidence" value="ECO:0007669"/>
    <property type="project" value="UniProtKB-EC"/>
</dbReference>
<evidence type="ECO:0000256" key="2">
    <source>
        <dbReference type="ARBA" id="ARBA00022679"/>
    </source>
</evidence>
<protein>
    <recommendedName>
        <fullName evidence="1">beta-ketoacyl-[acyl-carrier-protein] synthase I</fullName>
        <ecNumber evidence="1">2.3.1.41</ecNumber>
    </recommendedName>
</protein>
<keyword evidence="2" id="KW-0808">Transferase</keyword>
<dbReference type="InterPro" id="IPR014030">
    <property type="entry name" value="Ketoacyl_synth_N"/>
</dbReference>
<dbReference type="Proteomes" id="UP000233837">
    <property type="component" value="Unassembled WGS sequence"/>
</dbReference>
<evidence type="ECO:0000313" key="4">
    <source>
        <dbReference type="EMBL" id="PKU67112.1"/>
    </source>
</evidence>
<dbReference type="SUPFAM" id="SSF53901">
    <property type="entry name" value="Thiolase-like"/>
    <property type="match status" value="1"/>
</dbReference>
<gene>
    <name evidence="4" type="primary">KAS1</name>
    <name evidence="4" type="ORF">MA16_Dca008901</name>
</gene>
<dbReference type="Gene3D" id="3.40.47.10">
    <property type="match status" value="1"/>
</dbReference>
<name>A0A2I0VUL2_9ASPA</name>